<evidence type="ECO:0000256" key="1">
    <source>
        <dbReference type="ARBA" id="ARBA00004496"/>
    </source>
</evidence>
<dbReference type="InterPro" id="IPR008269">
    <property type="entry name" value="Lon_proteolytic"/>
</dbReference>
<dbReference type="GO" id="GO:0004176">
    <property type="term" value="F:ATP-dependent peptidase activity"/>
    <property type="evidence" value="ECO:0007669"/>
    <property type="project" value="UniProtKB-UniRule"/>
</dbReference>
<dbReference type="InterPro" id="IPR003111">
    <property type="entry name" value="Lon_prtase_N"/>
</dbReference>
<gene>
    <name evidence="10 18" type="primary">lon</name>
    <name evidence="18" type="ORF">FZC34_00490</name>
</gene>
<dbReference type="Proteomes" id="UP000325004">
    <property type="component" value="Chromosome"/>
</dbReference>
<evidence type="ECO:0000256" key="12">
    <source>
        <dbReference type="PIRSR" id="PIRSR001174-1"/>
    </source>
</evidence>
<dbReference type="Gene3D" id="3.40.50.300">
    <property type="entry name" value="P-loop containing nucleotide triphosphate hydrolases"/>
    <property type="match status" value="1"/>
</dbReference>
<dbReference type="SUPFAM" id="SSF54211">
    <property type="entry name" value="Ribosomal protein S5 domain 2-like"/>
    <property type="match status" value="1"/>
</dbReference>
<dbReference type="KEGG" id="cpri:FZC34_00490"/>
<accession>A0A5C0UF47</accession>
<dbReference type="GO" id="GO:0005524">
    <property type="term" value="F:ATP binding"/>
    <property type="evidence" value="ECO:0007669"/>
    <property type="project" value="UniProtKB-UniRule"/>
</dbReference>
<reference evidence="18 19" key="1">
    <citation type="submission" date="2019-08" db="EMBL/GenBank/DDBJ databases">
        <title>Highly reduced genomes of protist endosymbionts show evolutionary convergence.</title>
        <authorList>
            <person name="George E."/>
            <person name="Husnik F."/>
            <person name="Tashyreva D."/>
            <person name="Prokopchuk G."/>
            <person name="Horak A."/>
            <person name="Kwong W.K."/>
            <person name="Lukes J."/>
            <person name="Keeling P.J."/>
        </authorList>
    </citation>
    <scope>NUCLEOTIDE SEQUENCE [LARGE SCALE GENOMIC DNA]</scope>
    <source>
        <strain evidence="18">1604LC</strain>
    </source>
</reference>
<evidence type="ECO:0000256" key="2">
    <source>
        <dbReference type="ARBA" id="ARBA00022490"/>
    </source>
</evidence>
<dbReference type="GO" id="GO:0005737">
    <property type="term" value="C:cytoplasm"/>
    <property type="evidence" value="ECO:0007669"/>
    <property type="project" value="UniProtKB-SubCell"/>
</dbReference>
<dbReference type="Gene3D" id="2.30.130.40">
    <property type="entry name" value="LON domain-like"/>
    <property type="match status" value="1"/>
</dbReference>
<keyword evidence="3 10" id="KW-0645">Protease</keyword>
<dbReference type="InterPro" id="IPR015947">
    <property type="entry name" value="PUA-like_sf"/>
</dbReference>
<dbReference type="PIRSF" id="PIRSF001174">
    <property type="entry name" value="Lon_proteas"/>
    <property type="match status" value="1"/>
</dbReference>
<dbReference type="FunFam" id="3.40.50.300:FF:000021">
    <property type="entry name" value="Lon protease homolog"/>
    <property type="match status" value="1"/>
</dbReference>
<evidence type="ECO:0000313" key="19">
    <source>
        <dbReference type="Proteomes" id="UP000325004"/>
    </source>
</evidence>
<dbReference type="GO" id="GO:0016887">
    <property type="term" value="F:ATP hydrolysis activity"/>
    <property type="evidence" value="ECO:0007669"/>
    <property type="project" value="UniProtKB-UniRule"/>
</dbReference>
<dbReference type="NCBIfam" id="TIGR00763">
    <property type="entry name" value="lon"/>
    <property type="match status" value="1"/>
</dbReference>
<dbReference type="InterPro" id="IPR027417">
    <property type="entry name" value="P-loop_NTPase"/>
</dbReference>
<feature type="binding site" evidence="10 13">
    <location>
        <begin position="352"/>
        <end position="359"/>
    </location>
    <ligand>
        <name>ATP</name>
        <dbReference type="ChEBI" id="CHEBI:30616"/>
    </ligand>
</feature>
<dbReference type="EC" id="3.4.21.53" evidence="10 11"/>
<dbReference type="Pfam" id="PF02190">
    <property type="entry name" value="LON_substr_bdg"/>
    <property type="match status" value="1"/>
</dbReference>
<dbReference type="SUPFAM" id="SSF88697">
    <property type="entry name" value="PUA domain-like"/>
    <property type="match status" value="1"/>
</dbReference>
<dbReference type="SUPFAM" id="SSF52540">
    <property type="entry name" value="P-loop containing nucleoside triphosphate hydrolases"/>
    <property type="match status" value="1"/>
</dbReference>
<evidence type="ECO:0000256" key="4">
    <source>
        <dbReference type="ARBA" id="ARBA00022741"/>
    </source>
</evidence>
<dbReference type="GO" id="GO:0043565">
    <property type="term" value="F:sequence-specific DNA binding"/>
    <property type="evidence" value="ECO:0007669"/>
    <property type="project" value="UniProtKB-UniRule"/>
</dbReference>
<dbReference type="Gene3D" id="3.30.230.10">
    <property type="match status" value="1"/>
</dbReference>
<dbReference type="Pfam" id="PF05362">
    <property type="entry name" value="Lon_C"/>
    <property type="match status" value="1"/>
</dbReference>
<dbReference type="Gene3D" id="1.10.8.60">
    <property type="match status" value="1"/>
</dbReference>
<dbReference type="GO" id="GO:0004252">
    <property type="term" value="F:serine-type endopeptidase activity"/>
    <property type="evidence" value="ECO:0007669"/>
    <property type="project" value="UniProtKB-UniRule"/>
</dbReference>
<keyword evidence="2 10" id="KW-0963">Cytoplasm</keyword>
<feature type="domain" description="Lon proteolytic" evidence="16">
    <location>
        <begin position="587"/>
        <end position="768"/>
    </location>
</feature>
<evidence type="ECO:0000313" key="18">
    <source>
        <dbReference type="EMBL" id="QEK38399.1"/>
    </source>
</evidence>
<dbReference type="Pfam" id="PF22667">
    <property type="entry name" value="Lon_lid"/>
    <property type="match status" value="1"/>
</dbReference>
<dbReference type="HAMAP" id="MF_01973">
    <property type="entry name" value="lon_bact"/>
    <property type="match status" value="1"/>
</dbReference>
<dbReference type="InterPro" id="IPR004815">
    <property type="entry name" value="Lon_bac/euk-typ"/>
</dbReference>
<dbReference type="SMART" id="SM00464">
    <property type="entry name" value="LON"/>
    <property type="match status" value="1"/>
</dbReference>
<dbReference type="AlphaFoldDB" id="A0A5C0UF47"/>
<evidence type="ECO:0000256" key="13">
    <source>
        <dbReference type="PIRSR" id="PIRSR001174-2"/>
    </source>
</evidence>
<dbReference type="PROSITE" id="PS01046">
    <property type="entry name" value="LON_SER"/>
    <property type="match status" value="1"/>
</dbReference>
<dbReference type="PROSITE" id="PS51787">
    <property type="entry name" value="LON_N"/>
    <property type="match status" value="1"/>
</dbReference>
<dbReference type="OrthoDB" id="9803599at2"/>
<keyword evidence="7 10" id="KW-0067">ATP-binding</keyword>
<dbReference type="PRINTS" id="PR00830">
    <property type="entry name" value="ENDOLAPTASE"/>
</dbReference>
<dbReference type="InterPro" id="IPR008268">
    <property type="entry name" value="Peptidase_S16_AS"/>
</dbReference>
<dbReference type="Gene3D" id="1.20.5.5270">
    <property type="match status" value="1"/>
</dbReference>
<evidence type="ECO:0000256" key="9">
    <source>
        <dbReference type="ARBA" id="ARBA00050665"/>
    </source>
</evidence>
<dbReference type="RefSeq" id="WP_148971515.1">
    <property type="nucleotide sequence ID" value="NZ_CP043316.1"/>
</dbReference>
<keyword evidence="8 10" id="KW-0346">Stress response</keyword>
<comment type="similarity">
    <text evidence="10 11 14 15">Belongs to the peptidase S16 family.</text>
</comment>
<comment type="catalytic activity">
    <reaction evidence="9 10 11 14">
        <text>Hydrolysis of proteins in presence of ATP.</text>
        <dbReference type="EC" id="3.4.21.53"/>
    </reaction>
</comment>
<dbReference type="InterPro" id="IPR027543">
    <property type="entry name" value="Lon_bac"/>
</dbReference>
<evidence type="ECO:0000256" key="3">
    <source>
        <dbReference type="ARBA" id="ARBA00022670"/>
    </source>
</evidence>
<evidence type="ECO:0000256" key="11">
    <source>
        <dbReference type="PIRNR" id="PIRNR001174"/>
    </source>
</evidence>
<dbReference type="InterPro" id="IPR046336">
    <property type="entry name" value="Lon_prtase_N_sf"/>
</dbReference>
<keyword evidence="5 10" id="KW-0378">Hydrolase</keyword>
<evidence type="ECO:0000256" key="7">
    <source>
        <dbReference type="ARBA" id="ARBA00022840"/>
    </source>
</evidence>
<feature type="active site" evidence="10 12">
    <location>
        <position position="674"/>
    </location>
</feature>
<dbReference type="InterPro" id="IPR020568">
    <property type="entry name" value="Ribosomal_Su5_D2-typ_SF"/>
</dbReference>
<dbReference type="CDD" id="cd19500">
    <property type="entry name" value="RecA-like_Lon"/>
    <property type="match status" value="1"/>
</dbReference>
<keyword evidence="6 10" id="KW-0720">Serine protease</keyword>
<dbReference type="PANTHER" id="PTHR10046">
    <property type="entry name" value="ATP DEPENDENT LON PROTEASE FAMILY MEMBER"/>
    <property type="match status" value="1"/>
</dbReference>
<evidence type="ECO:0000256" key="6">
    <source>
        <dbReference type="ARBA" id="ARBA00022825"/>
    </source>
</evidence>
<dbReference type="InterPro" id="IPR003593">
    <property type="entry name" value="AAA+_ATPase"/>
</dbReference>
<dbReference type="GO" id="GO:0006515">
    <property type="term" value="P:protein quality control for misfolded or incompletely synthesized proteins"/>
    <property type="evidence" value="ECO:0007669"/>
    <property type="project" value="UniProtKB-UniRule"/>
</dbReference>
<keyword evidence="4 10" id="KW-0547">Nucleotide-binding</keyword>
<evidence type="ECO:0000256" key="5">
    <source>
        <dbReference type="ARBA" id="ARBA00022801"/>
    </source>
</evidence>
<evidence type="ECO:0000259" key="17">
    <source>
        <dbReference type="PROSITE" id="PS51787"/>
    </source>
</evidence>
<feature type="domain" description="Lon N-terminal" evidence="17">
    <location>
        <begin position="11"/>
        <end position="202"/>
    </location>
</feature>
<organism evidence="18 19">
    <name type="scientific">Candidatus Cytomitobacter primus</name>
    <dbReference type="NCBI Taxonomy" id="2066024"/>
    <lineage>
        <taxon>Bacteria</taxon>
        <taxon>Pseudomonadati</taxon>
        <taxon>Pseudomonadota</taxon>
        <taxon>Alphaproteobacteria</taxon>
        <taxon>Holosporales</taxon>
        <taxon>Holosporaceae</taxon>
        <taxon>Candidatus Cytomitobacter</taxon>
    </lineage>
</organism>
<comment type="induction">
    <text evidence="10">By heat shock.</text>
</comment>
<evidence type="ECO:0000259" key="16">
    <source>
        <dbReference type="PROSITE" id="PS51786"/>
    </source>
</evidence>
<proteinExistence type="evidence at transcript level"/>
<dbReference type="GO" id="GO:0034605">
    <property type="term" value="P:cellular response to heat"/>
    <property type="evidence" value="ECO:0007669"/>
    <property type="project" value="UniProtKB-UniRule"/>
</dbReference>
<dbReference type="Pfam" id="PF00004">
    <property type="entry name" value="AAA"/>
    <property type="match status" value="1"/>
</dbReference>
<dbReference type="InterPro" id="IPR054594">
    <property type="entry name" value="Lon_lid"/>
</dbReference>
<dbReference type="SMART" id="SM00382">
    <property type="entry name" value="AAA"/>
    <property type="match status" value="1"/>
</dbReference>
<dbReference type="InterPro" id="IPR003959">
    <property type="entry name" value="ATPase_AAA_core"/>
</dbReference>
<name>A0A5C0UF47_9PROT</name>
<comment type="subunit">
    <text evidence="10 11">Homohexamer. Organized in a ring with a central cavity.</text>
</comment>
<dbReference type="EMBL" id="CP043316">
    <property type="protein sequence ID" value="QEK38399.1"/>
    <property type="molecule type" value="Genomic_DNA"/>
</dbReference>
<comment type="subcellular location">
    <subcellularLocation>
        <location evidence="1 10 11">Cytoplasm</location>
    </subcellularLocation>
</comment>
<dbReference type="InterPro" id="IPR027065">
    <property type="entry name" value="Lon_Prtase"/>
</dbReference>
<feature type="active site" evidence="10 12">
    <location>
        <position position="717"/>
    </location>
</feature>
<evidence type="ECO:0000256" key="15">
    <source>
        <dbReference type="RuleBase" id="RU000591"/>
    </source>
</evidence>
<keyword evidence="19" id="KW-1185">Reference proteome</keyword>
<sequence>MNDSALKIAQAPVLPLKNMVIFPDVILPLFVARDISRTIIEDSNNNYVILVAQKDMLEEEPKPEDLYEVGTLCKIIHCVQLADGAMKVMIEGEKRVKICEYIQDRPFMEANFVELDYIQEDESKHDALFRALCKSFEKYIRQVDRNSSELINEVTSIGDVRKGSNLIVGHLSIKTDAKQKVLEEVSLTEKLMKLIEMIELELQILQMEKKIRNNIKDQVEKNQKDYLLQEQMKAIQKELNDGEDDPVDEIKKKMSKMSLPKEVKEKIGSEIKKLKFMNVMSSEASIIKSYIDCILELPWRKMAVLNKDFDKSKEIMDNDHYGLEKIKERIYELLAVQLRVKRSKSSIMCLFGPPGVGKTSVVKSIAKAMGRPFVRISLGGVHDEAEIRGHRRTYIGAMPGKIIQAMKKAKVSNPLILLDEIGKVGYDVKGDPAAALLEVLDPEQNESFQDNYLDVGYDLSNVLFVATTNSLRLPPALVDRLEIIKISGYTEMEKVQIAEKYLIPKQKKLHGLKDAELKFSTESIHDLIAKYTREAGVRNLEREIANICRKSVKLIESKEKENMHITKCGLYKLLGIEKYSSDKAELEDRIGVCTGLAWTEMGGDILYIESSIFQGSGKIVSTGQLGDVMKESVQAAMTVIKSKADQYNIDKELFKKMDVHVHFPEGAIPKDGPSAGVAICCSILSSFTKQKIMSNLAMTGEISLRGRVLPIGGVKEKVLAAHRSGITNVILPKKNEKDLEDIPSYVKRDISINLCEYVDEVIKLAIPGLGTTNIDSVKDELGAAIMDNPGNIGNNLEVIGDIQ</sequence>
<evidence type="ECO:0000256" key="10">
    <source>
        <dbReference type="HAMAP-Rule" id="MF_01973"/>
    </source>
</evidence>
<evidence type="ECO:0000256" key="8">
    <source>
        <dbReference type="ARBA" id="ARBA00023016"/>
    </source>
</evidence>
<comment type="function">
    <text evidence="10">ATP-dependent serine protease that mediates the selective degradation of mutant and abnormal proteins as well as certain short-lived regulatory proteins. Required for cellular homeostasis and for survival from DNA damage and developmental changes induced by stress. Degrades polypeptides processively to yield small peptide fragments that are 5 to 10 amino acids long. Binds to DNA in a double-stranded, site-specific manner.</text>
</comment>
<evidence type="ECO:0000256" key="14">
    <source>
        <dbReference type="PROSITE-ProRule" id="PRU01122"/>
    </source>
</evidence>
<dbReference type="InterPro" id="IPR014721">
    <property type="entry name" value="Ribsml_uS5_D2-typ_fold_subgr"/>
</dbReference>
<protein>
    <recommendedName>
        <fullName evidence="10 11">Lon protease</fullName>
        <ecNumber evidence="10 11">3.4.21.53</ecNumber>
    </recommendedName>
    <alternativeName>
        <fullName evidence="10">ATP-dependent protease La</fullName>
    </alternativeName>
</protein>
<dbReference type="PROSITE" id="PS51786">
    <property type="entry name" value="LON_PROTEOLYTIC"/>
    <property type="match status" value="1"/>
</dbReference>
<dbReference type="Gene3D" id="1.20.58.1480">
    <property type="match status" value="1"/>
</dbReference>